<dbReference type="EMBL" id="KQ460367">
    <property type="protein sequence ID" value="KPJ15539.1"/>
    <property type="molecule type" value="Genomic_DNA"/>
</dbReference>
<proteinExistence type="predicted"/>
<dbReference type="AlphaFoldDB" id="A0A194RDK3"/>
<dbReference type="Gene3D" id="1.10.238.10">
    <property type="entry name" value="EF-hand"/>
    <property type="match status" value="1"/>
</dbReference>
<evidence type="ECO:0000313" key="4">
    <source>
        <dbReference type="Proteomes" id="UP000053240"/>
    </source>
</evidence>
<evidence type="ECO:0000313" key="3">
    <source>
        <dbReference type="EMBL" id="KPJ15539.1"/>
    </source>
</evidence>
<name>A0A194RDK3_PAPMA</name>
<sequence>MFKFKNKTNFIARNKTVTESKTKLASINFKNLTKEMADYCVARMKPYVEPKTERPIPNALDYIDFTRTLFQN</sequence>
<keyword evidence="1" id="KW-0677">Repeat</keyword>
<dbReference type="Proteomes" id="UP000053240">
    <property type="component" value="Unassembled WGS sequence"/>
</dbReference>
<accession>A0A194RDK3</accession>
<dbReference type="InParanoid" id="A0A194RDK3"/>
<gene>
    <name evidence="3" type="ORF">RR48_09468</name>
</gene>
<keyword evidence="4" id="KW-1185">Reference proteome</keyword>
<feature type="domain" description="EF-hand Ca insensitive" evidence="2">
    <location>
        <begin position="30"/>
        <end position="71"/>
    </location>
</feature>
<organism evidence="3 4">
    <name type="scientific">Papilio machaon</name>
    <name type="common">Old World swallowtail butterfly</name>
    <dbReference type="NCBI Taxonomy" id="76193"/>
    <lineage>
        <taxon>Eukaryota</taxon>
        <taxon>Metazoa</taxon>
        <taxon>Ecdysozoa</taxon>
        <taxon>Arthropoda</taxon>
        <taxon>Hexapoda</taxon>
        <taxon>Insecta</taxon>
        <taxon>Pterygota</taxon>
        <taxon>Neoptera</taxon>
        <taxon>Endopterygota</taxon>
        <taxon>Lepidoptera</taxon>
        <taxon>Glossata</taxon>
        <taxon>Ditrysia</taxon>
        <taxon>Papilionoidea</taxon>
        <taxon>Papilionidae</taxon>
        <taxon>Papilioninae</taxon>
        <taxon>Papilio</taxon>
    </lineage>
</organism>
<dbReference type="STRING" id="76193.A0A194RDK3"/>
<evidence type="ECO:0000259" key="2">
    <source>
        <dbReference type="Pfam" id="PF08726"/>
    </source>
</evidence>
<evidence type="ECO:0000256" key="1">
    <source>
        <dbReference type="ARBA" id="ARBA00022737"/>
    </source>
</evidence>
<dbReference type="SMART" id="SM01184">
    <property type="entry name" value="efhand_Ca_insen"/>
    <property type="match status" value="1"/>
</dbReference>
<reference evidence="3 4" key="1">
    <citation type="journal article" date="2015" name="Nat. Commun.">
        <title>Outbred genome sequencing and CRISPR/Cas9 gene editing in butterflies.</title>
        <authorList>
            <person name="Li X."/>
            <person name="Fan D."/>
            <person name="Zhang W."/>
            <person name="Liu G."/>
            <person name="Zhang L."/>
            <person name="Zhao L."/>
            <person name="Fang X."/>
            <person name="Chen L."/>
            <person name="Dong Y."/>
            <person name="Chen Y."/>
            <person name="Ding Y."/>
            <person name="Zhao R."/>
            <person name="Feng M."/>
            <person name="Zhu Y."/>
            <person name="Feng Y."/>
            <person name="Jiang X."/>
            <person name="Zhu D."/>
            <person name="Xiang H."/>
            <person name="Feng X."/>
            <person name="Li S."/>
            <person name="Wang J."/>
            <person name="Zhang G."/>
            <person name="Kronforst M.R."/>
            <person name="Wang W."/>
        </authorList>
    </citation>
    <scope>NUCLEOTIDE SEQUENCE [LARGE SCALE GENOMIC DNA]</scope>
    <source>
        <strain evidence="3">Ya'a_city_454_Pm</strain>
        <tissue evidence="3">Whole body</tissue>
    </source>
</reference>
<dbReference type="Pfam" id="PF08726">
    <property type="entry name" value="EFhand_Ca_insen"/>
    <property type="match status" value="1"/>
</dbReference>
<dbReference type="InterPro" id="IPR014837">
    <property type="entry name" value="EF-hand_Ca_insen"/>
</dbReference>
<protein>
    <submittedName>
        <fullName evidence="3">Spectrin alpha chain</fullName>
    </submittedName>
</protein>